<name>A0A9X5BFG9_9FIRM</name>
<comment type="caution">
    <text evidence="2">The sequence shown here is derived from an EMBL/GenBank/DDBJ whole genome shotgun (WGS) entry which is preliminary data.</text>
</comment>
<keyword evidence="1" id="KW-1133">Transmembrane helix</keyword>
<evidence type="ECO:0000256" key="1">
    <source>
        <dbReference type="SAM" id="Phobius"/>
    </source>
</evidence>
<keyword evidence="1" id="KW-0472">Membrane</keyword>
<dbReference type="EMBL" id="QZDT01000015">
    <property type="protein sequence ID" value="NBJ93076.1"/>
    <property type="molecule type" value="Genomic_DNA"/>
</dbReference>
<keyword evidence="3" id="KW-1185">Reference proteome</keyword>
<dbReference type="InterPro" id="IPR024294">
    <property type="entry name" value="DUF3810"/>
</dbReference>
<evidence type="ECO:0000313" key="2">
    <source>
        <dbReference type="EMBL" id="NBJ93076.1"/>
    </source>
</evidence>
<accession>A0A9X5BFG9</accession>
<organism evidence="2 3">
    <name type="scientific">Parablautia muri</name>
    <dbReference type="NCBI Taxonomy" id="2320879"/>
    <lineage>
        <taxon>Bacteria</taxon>
        <taxon>Bacillati</taxon>
        <taxon>Bacillota</taxon>
        <taxon>Clostridia</taxon>
        <taxon>Lachnospirales</taxon>
        <taxon>Lachnospiraceae</taxon>
        <taxon>Parablautia</taxon>
    </lineage>
</organism>
<dbReference type="AlphaFoldDB" id="A0A9X5BFG9"/>
<feature type="transmembrane region" description="Helical" evidence="1">
    <location>
        <begin position="79"/>
        <end position="101"/>
    </location>
</feature>
<reference evidence="2" key="1">
    <citation type="submission" date="2018-09" db="EMBL/GenBank/DDBJ databases">
        <title>Murine metabolic-syndrome-specific gut microbial biobank.</title>
        <authorList>
            <person name="Liu C."/>
        </authorList>
    </citation>
    <scope>NUCLEOTIDE SEQUENCE</scope>
    <source>
        <strain evidence="2">D42-62</strain>
    </source>
</reference>
<gene>
    <name evidence="2" type="ORF">D5281_10820</name>
</gene>
<dbReference type="Pfam" id="PF12725">
    <property type="entry name" value="DUF3810"/>
    <property type="match status" value="1"/>
</dbReference>
<feature type="transmembrane region" description="Helical" evidence="1">
    <location>
        <begin position="27"/>
        <end position="46"/>
    </location>
</feature>
<keyword evidence="1" id="KW-0812">Transmembrane</keyword>
<protein>
    <submittedName>
        <fullName evidence="2">DUF3810 domain-containing protein</fullName>
    </submittedName>
</protein>
<proteinExistence type="predicted"/>
<sequence>MVIAFFIETENRGFRERIKKLKGWKKWIPAWLVLFAILLNITGRVWQGFTDFYVDTIFPLWAETYGRFTGIFPFSVGEWMLYLAVLLVFLLLIGGIIYALFGKKLPEIFKTGYRKYAFFLYWVFGIVCVVMTLNCFLLYQARTVNVRFEIGGRPDKEYGPEEIAALRDYVVINANALAPEFERDENGYLLYEENLEQKAREEMRRLGEKFSNLEGYYPRPKKLALSGFYSQQYIMGYYFPFSMEANYNRQMYITNVPVTMCHELSHLKGFILEDEANFIGYLACVDSEDPLFRYSAYLSVIGYLDRDFVKAIGEEEEIYRSHPQISAQVAADKKFLTNEAWEQVEKKAVLKTETVKQAADTFLDTTLTLNGVADGTISYSRVVKLLLQYYDGKLY</sequence>
<feature type="transmembrane region" description="Helical" evidence="1">
    <location>
        <begin position="116"/>
        <end position="139"/>
    </location>
</feature>
<evidence type="ECO:0000313" key="3">
    <source>
        <dbReference type="Proteomes" id="UP001154420"/>
    </source>
</evidence>
<dbReference type="Proteomes" id="UP001154420">
    <property type="component" value="Unassembled WGS sequence"/>
</dbReference>